<evidence type="ECO:0000259" key="3">
    <source>
        <dbReference type="Pfam" id="PF13400"/>
    </source>
</evidence>
<reference evidence="4 5" key="1">
    <citation type="submission" date="2019-04" db="EMBL/GenBank/DDBJ databases">
        <title>Streptomyces piniterrae sp. nov., a heliquinomycin-producing actinomycete isolated from rhizosphere soil of Pinus yunnanensis.</title>
        <authorList>
            <person name="Zhuang X."/>
            <person name="Zhao J."/>
        </authorList>
    </citation>
    <scope>NUCLEOTIDE SEQUENCE [LARGE SCALE GENOMIC DNA]</scope>
    <source>
        <strain evidence="5">jys28</strain>
    </source>
</reference>
<keyword evidence="2" id="KW-1133">Transmembrane helix</keyword>
<dbReference type="RefSeq" id="WP_136743176.1">
    <property type="nucleotide sequence ID" value="NZ_SUMB01000011.1"/>
</dbReference>
<accession>A0A4U0MWQ3</accession>
<keyword evidence="2" id="KW-0472">Membrane</keyword>
<feature type="region of interest" description="Disordered" evidence="1">
    <location>
        <begin position="138"/>
        <end position="216"/>
    </location>
</feature>
<evidence type="ECO:0000313" key="5">
    <source>
        <dbReference type="Proteomes" id="UP000308697"/>
    </source>
</evidence>
<feature type="domain" description="Putative Flp pilus-assembly TadG-like N-terminal" evidence="3">
    <location>
        <begin position="11"/>
        <end position="57"/>
    </location>
</feature>
<proteinExistence type="predicted"/>
<dbReference type="InterPro" id="IPR028087">
    <property type="entry name" value="Tad_N"/>
</dbReference>
<dbReference type="EMBL" id="SUMB01000011">
    <property type="protein sequence ID" value="TJZ45433.1"/>
    <property type="molecule type" value="Genomic_DNA"/>
</dbReference>
<dbReference type="Proteomes" id="UP000308697">
    <property type="component" value="Unassembled WGS sequence"/>
</dbReference>
<evidence type="ECO:0000256" key="1">
    <source>
        <dbReference type="SAM" id="MobiDB-lite"/>
    </source>
</evidence>
<feature type="compositionally biased region" description="Basic and acidic residues" evidence="1">
    <location>
        <begin position="169"/>
        <end position="205"/>
    </location>
</feature>
<evidence type="ECO:0000313" key="4">
    <source>
        <dbReference type="EMBL" id="TJZ45433.1"/>
    </source>
</evidence>
<keyword evidence="5" id="KW-1185">Reference proteome</keyword>
<gene>
    <name evidence="4" type="ORF">FCH28_28845</name>
</gene>
<evidence type="ECO:0000256" key="2">
    <source>
        <dbReference type="SAM" id="Phobius"/>
    </source>
</evidence>
<keyword evidence="2" id="KW-0812">Transmembrane</keyword>
<sequence length="241" mass="24850">MTVRRGRRDTGQAFPLYIVAVGGLLFLALAFFAVGQAAATRNGAQTAADAAALAAGQKYRDLLGKGFLDAIRDGDDTGDGGGTSWEDLLNGRGMPSEAACDNAEWFAGRNDASVTACTPDSWPTSFAVTIRTRNTVGDSVIPGTENKHASAEAKAVVAPRCTLDPAPPDEGKGGGKHGTEGKRGKEGGSSKGGKDDEGGKGKGDKPAPIGITCDGKQWTLDPEDLHDLPDAADLFAVRLAH</sequence>
<feature type="transmembrane region" description="Helical" evidence="2">
    <location>
        <begin position="14"/>
        <end position="34"/>
    </location>
</feature>
<dbReference type="AlphaFoldDB" id="A0A4U0MWQ3"/>
<organism evidence="4 5">
    <name type="scientific">Streptomyces piniterrae</name>
    <dbReference type="NCBI Taxonomy" id="2571125"/>
    <lineage>
        <taxon>Bacteria</taxon>
        <taxon>Bacillati</taxon>
        <taxon>Actinomycetota</taxon>
        <taxon>Actinomycetes</taxon>
        <taxon>Kitasatosporales</taxon>
        <taxon>Streptomycetaceae</taxon>
        <taxon>Streptomyces</taxon>
    </lineage>
</organism>
<dbReference type="OrthoDB" id="4337756at2"/>
<comment type="caution">
    <text evidence="4">The sequence shown here is derived from an EMBL/GenBank/DDBJ whole genome shotgun (WGS) entry which is preliminary data.</text>
</comment>
<dbReference type="Pfam" id="PF13400">
    <property type="entry name" value="Tad"/>
    <property type="match status" value="1"/>
</dbReference>
<protein>
    <recommendedName>
        <fullName evidence="3">Putative Flp pilus-assembly TadG-like N-terminal domain-containing protein</fullName>
    </recommendedName>
</protein>
<name>A0A4U0MWQ3_9ACTN</name>